<proteinExistence type="predicted"/>
<gene>
    <name evidence="1" type="ORF">NCTC13296_02155</name>
</gene>
<dbReference type="Pfam" id="PF19741">
    <property type="entry name" value="DUF6230"/>
    <property type="match status" value="1"/>
</dbReference>
<evidence type="ECO:0000313" key="1">
    <source>
        <dbReference type="EMBL" id="SUE15295.1"/>
    </source>
</evidence>
<dbReference type="OrthoDB" id="4466880at2"/>
<dbReference type="RefSeq" id="WP_016934725.1">
    <property type="nucleotide sequence ID" value="NZ_LPZN01000003.1"/>
</dbReference>
<sequence length="189" mass="19297">MGRIRKRRFAALTLVGLVPTTLLGAGIARGDLPMNLAISGQDISGTIGLVEAEGIQVFPRRVSSSAGDLPTAALRVESSVLSDVCLATIAHGVPVLGDVTMTIRVPGPNTTARSVVLDAVSVGGSIDAADVRLGVDVSNLAEVETSLTPGMAMGGSVMTEARVRAVSMTATSMSVQGLQMDVRTGAHEC</sequence>
<evidence type="ECO:0000313" key="2">
    <source>
        <dbReference type="Proteomes" id="UP000254569"/>
    </source>
</evidence>
<protein>
    <recommendedName>
        <fullName evidence="3">Cholesterol esterase</fullName>
    </recommendedName>
</protein>
<dbReference type="InterPro" id="IPR046198">
    <property type="entry name" value="DUF6230"/>
</dbReference>
<dbReference type="Proteomes" id="UP000254569">
    <property type="component" value="Unassembled WGS sequence"/>
</dbReference>
<organism evidence="1 2">
    <name type="scientific">Rhodococcus gordoniae</name>
    <dbReference type="NCBI Taxonomy" id="223392"/>
    <lineage>
        <taxon>Bacteria</taxon>
        <taxon>Bacillati</taxon>
        <taxon>Actinomycetota</taxon>
        <taxon>Actinomycetes</taxon>
        <taxon>Mycobacteriales</taxon>
        <taxon>Nocardiaceae</taxon>
        <taxon>Rhodococcus</taxon>
    </lineage>
</organism>
<accession>A0A379M1M0</accession>
<reference evidence="1 2" key="1">
    <citation type="submission" date="2018-06" db="EMBL/GenBank/DDBJ databases">
        <authorList>
            <consortium name="Pathogen Informatics"/>
            <person name="Doyle S."/>
        </authorList>
    </citation>
    <scope>NUCLEOTIDE SEQUENCE [LARGE SCALE GENOMIC DNA]</scope>
    <source>
        <strain evidence="1 2">NCTC13296</strain>
    </source>
</reference>
<dbReference type="AlphaFoldDB" id="A0A379M1M0"/>
<dbReference type="EMBL" id="UGVI01000001">
    <property type="protein sequence ID" value="SUE15295.1"/>
    <property type="molecule type" value="Genomic_DNA"/>
</dbReference>
<name>A0A379M1M0_9NOCA</name>
<evidence type="ECO:0008006" key="3">
    <source>
        <dbReference type="Google" id="ProtNLM"/>
    </source>
</evidence>
<keyword evidence="2" id="KW-1185">Reference proteome</keyword>